<evidence type="ECO:0000313" key="1">
    <source>
        <dbReference type="EMBL" id="KAI0067626.1"/>
    </source>
</evidence>
<protein>
    <submittedName>
        <fullName evidence="1">Uncharacterized protein</fullName>
    </submittedName>
</protein>
<accession>A0ACB8TGV9</accession>
<reference evidence="1" key="1">
    <citation type="submission" date="2021-03" db="EMBL/GenBank/DDBJ databases">
        <authorList>
            <consortium name="DOE Joint Genome Institute"/>
            <person name="Ahrendt S."/>
            <person name="Looney B.P."/>
            <person name="Miyauchi S."/>
            <person name="Morin E."/>
            <person name="Drula E."/>
            <person name="Courty P.E."/>
            <person name="Chicoki N."/>
            <person name="Fauchery L."/>
            <person name="Kohler A."/>
            <person name="Kuo A."/>
            <person name="Labutti K."/>
            <person name="Pangilinan J."/>
            <person name="Lipzen A."/>
            <person name="Riley R."/>
            <person name="Andreopoulos W."/>
            <person name="He G."/>
            <person name="Johnson J."/>
            <person name="Barry K.W."/>
            <person name="Grigoriev I.V."/>
            <person name="Nagy L."/>
            <person name="Hibbett D."/>
            <person name="Henrissat B."/>
            <person name="Matheny P.B."/>
            <person name="Labbe J."/>
            <person name="Martin F."/>
        </authorList>
    </citation>
    <scope>NUCLEOTIDE SEQUENCE</scope>
    <source>
        <strain evidence="1">HHB10654</strain>
    </source>
</reference>
<reference evidence="1" key="2">
    <citation type="journal article" date="2022" name="New Phytol.">
        <title>Evolutionary transition to the ectomycorrhizal habit in the genomes of a hyperdiverse lineage of mushroom-forming fungi.</title>
        <authorList>
            <person name="Looney B."/>
            <person name="Miyauchi S."/>
            <person name="Morin E."/>
            <person name="Drula E."/>
            <person name="Courty P.E."/>
            <person name="Kohler A."/>
            <person name="Kuo A."/>
            <person name="LaButti K."/>
            <person name="Pangilinan J."/>
            <person name="Lipzen A."/>
            <person name="Riley R."/>
            <person name="Andreopoulos W."/>
            <person name="He G."/>
            <person name="Johnson J."/>
            <person name="Nolan M."/>
            <person name="Tritt A."/>
            <person name="Barry K.W."/>
            <person name="Grigoriev I.V."/>
            <person name="Nagy L.G."/>
            <person name="Hibbett D."/>
            <person name="Henrissat B."/>
            <person name="Matheny P.B."/>
            <person name="Labbe J."/>
            <person name="Martin F.M."/>
        </authorList>
    </citation>
    <scope>NUCLEOTIDE SEQUENCE</scope>
    <source>
        <strain evidence="1">HHB10654</strain>
    </source>
</reference>
<evidence type="ECO:0000313" key="2">
    <source>
        <dbReference type="Proteomes" id="UP000814140"/>
    </source>
</evidence>
<comment type="caution">
    <text evidence="1">The sequence shown here is derived from an EMBL/GenBank/DDBJ whole genome shotgun (WGS) entry which is preliminary data.</text>
</comment>
<proteinExistence type="predicted"/>
<name>A0ACB8TGV9_9AGAM</name>
<keyword evidence="2" id="KW-1185">Reference proteome</keyword>
<organism evidence="1 2">
    <name type="scientific">Artomyces pyxidatus</name>
    <dbReference type="NCBI Taxonomy" id="48021"/>
    <lineage>
        <taxon>Eukaryota</taxon>
        <taxon>Fungi</taxon>
        <taxon>Dikarya</taxon>
        <taxon>Basidiomycota</taxon>
        <taxon>Agaricomycotina</taxon>
        <taxon>Agaricomycetes</taxon>
        <taxon>Russulales</taxon>
        <taxon>Auriscalpiaceae</taxon>
        <taxon>Artomyces</taxon>
    </lineage>
</organism>
<gene>
    <name evidence="1" type="ORF">BV25DRAFT_840188</name>
</gene>
<sequence>MILESQSDRDEERRTLDAELHILTQRIGAINRRRNAIAPISFLPDEILSQIILEHAFAMDIFSDKWFSTLLVCQRWQQITLRHAQLWSYIRHSTAGRDFRASVQRSGQFPLTCVFAPSGDRNEAAVYLQVLRENHAHRVRSLTLTENALFPVAFDQGVTQFPSLEHLGIKSFYTAVTLTDSFFQDVTPGLRSLSCHNIAILGWDSLSNLTNLSLQQSIHDAVPSPSFEQLVALLGRSPRLSRLHLHNYLPEIIPTLDITINLSHLERVRLLGRHQAIHIFFSCLVLPPTTSIDLSSVDIYDGPDMSALLVPIRRHLLRLGAPVLRSMTITGMTHDFLSVAADTAPFSGEPWDADFEPHVRLAVFPDTQHAARRVLAKILDALPLESVHILSTMQTARDPSHVTWRTVFQHIPQLKEVFIPVTASTLTVLEGLLDAISRGPRGLCGARRRRAAQGLYWPLRLRLVAFGHQRYWPDPDAAKHCFCKLEQLLAAYKDMDAPSKPANMLWPTVEVTSASVWSSLTHELRERLAAVVQQLVIDGELSKLLSPN</sequence>
<dbReference type="Proteomes" id="UP000814140">
    <property type="component" value="Unassembled WGS sequence"/>
</dbReference>
<dbReference type="EMBL" id="MU277189">
    <property type="protein sequence ID" value="KAI0067626.1"/>
    <property type="molecule type" value="Genomic_DNA"/>
</dbReference>